<keyword evidence="1" id="KW-1133">Transmembrane helix</keyword>
<keyword evidence="3" id="KW-1185">Reference proteome</keyword>
<feature type="transmembrane region" description="Helical" evidence="1">
    <location>
        <begin position="352"/>
        <end position="372"/>
    </location>
</feature>
<keyword evidence="1" id="KW-0472">Membrane</keyword>
<protein>
    <submittedName>
        <fullName evidence="2">ABC transporter substrate-binding protein</fullName>
    </submittedName>
</protein>
<dbReference type="Proteomes" id="UP001612741">
    <property type="component" value="Unassembled WGS sequence"/>
</dbReference>
<proteinExistence type="predicted"/>
<dbReference type="PANTHER" id="PTHR47151:SF2">
    <property type="entry name" value="AMINO ACID BINDING PROTEIN"/>
    <property type="match status" value="1"/>
</dbReference>
<keyword evidence="1" id="KW-0812">Transmembrane</keyword>
<feature type="transmembrane region" description="Helical" evidence="1">
    <location>
        <begin position="129"/>
        <end position="148"/>
    </location>
</feature>
<name>A0ABW7Z163_9ACTN</name>
<feature type="transmembrane region" description="Helical" evidence="1">
    <location>
        <begin position="160"/>
        <end position="188"/>
    </location>
</feature>
<sequence length="815" mass="89817">MRRPSPLSRERDLPILVFTGAADAAVETVVHFHRRVPHAEVDGDALPDVPAIVDRLAGVQGMFSTWVRGTLLPPPRFPLTQFVLWAWEQRLKQASPNPVAKRQEFREALARWRKERSRSNRVRRSMADYLGRALTTWIPVSGLAAYGLQQLVDGLSLLLWGAGAAVALIGGLVHALLLIRGPIFYRWFRKAPYLRRRRDESVIEYAVRIAESPADLVERLLVTAFLEDLRQAYQRRVIPWPGWGRNTYPLLQLRRAEPGTPGRRFLELLNSVKSRTGQRGPLLVVASTRVPPTGHHHALVAGDEAELVDLLHAWQLAARQVKPSAYIVADAVPPDPNAPKDRPSRLLPVRPLLYWLVVLALLVLPLSGAVWATAGCGPELTRVAEQCVGFGPLDRMGAHPRVKAVLDRIERQNAAIPFGAEVLTIVYLGPLTTQPDARRKDGQMTAVAGELAGIGALQDSYNERKDRKLRVAFANAGQDFLSAELAAEGVAQRARSDRTIAAVVGLAWSREEVRLAVQRLTRANLPMVSTVTSGETIAGLGKERSAYLFRLAVTNVRQVVATVHWLKTLGLNAEVGKAPKVAVVWQKEPNDLYSEELKTLFRERYPDSTDHVFTDDGDLGPAMAQACSPEEGPKVVYYTGRSEFLSALKRAWGGSCQKAKIPLVASDDITGEIVNEVQPDPSRHTVTMSFVGLSDVRRGLGDNQARSDLERWGKDLAYSAAHASFGYDAAYAVAQAVDAAQPHVGEFRTAVHYNLRGLSFDGATGLVRFSSHATEHDAQDRDVWLMSVEEGKEIEVHHVCHPNTVTGNCGPPPKQ</sequence>
<reference evidence="2 3" key="1">
    <citation type="submission" date="2024-10" db="EMBL/GenBank/DDBJ databases">
        <title>The Natural Products Discovery Center: Release of the First 8490 Sequenced Strains for Exploring Actinobacteria Biosynthetic Diversity.</title>
        <authorList>
            <person name="Kalkreuter E."/>
            <person name="Kautsar S.A."/>
            <person name="Yang D."/>
            <person name="Bader C.D."/>
            <person name="Teijaro C.N."/>
            <person name="Fluegel L."/>
            <person name="Davis C.M."/>
            <person name="Simpson J.R."/>
            <person name="Lauterbach L."/>
            <person name="Steele A.D."/>
            <person name="Gui C."/>
            <person name="Meng S."/>
            <person name="Li G."/>
            <person name="Viehrig K."/>
            <person name="Ye F."/>
            <person name="Su P."/>
            <person name="Kiefer A.F."/>
            <person name="Nichols A."/>
            <person name="Cepeda A.J."/>
            <person name="Yan W."/>
            <person name="Fan B."/>
            <person name="Jiang Y."/>
            <person name="Adhikari A."/>
            <person name="Zheng C.-J."/>
            <person name="Schuster L."/>
            <person name="Cowan T.M."/>
            <person name="Smanski M.J."/>
            <person name="Chevrette M.G."/>
            <person name="De Carvalho L.P.S."/>
            <person name="Shen B."/>
        </authorList>
    </citation>
    <scope>NUCLEOTIDE SEQUENCE [LARGE SCALE GENOMIC DNA]</scope>
    <source>
        <strain evidence="2 3">NPDC050545</strain>
    </source>
</reference>
<gene>
    <name evidence="2" type="ORF">ACIBG2_31395</name>
</gene>
<accession>A0ABW7Z163</accession>
<dbReference type="RefSeq" id="WP_397086834.1">
    <property type="nucleotide sequence ID" value="NZ_JBITGY010000009.1"/>
</dbReference>
<dbReference type="InterPro" id="IPR028082">
    <property type="entry name" value="Peripla_BP_I"/>
</dbReference>
<dbReference type="CDD" id="cd06268">
    <property type="entry name" value="PBP1_ABC_transporter_LIVBP-like"/>
    <property type="match status" value="1"/>
</dbReference>
<evidence type="ECO:0000313" key="3">
    <source>
        <dbReference type="Proteomes" id="UP001612741"/>
    </source>
</evidence>
<organism evidence="2 3">
    <name type="scientific">Nonomuraea typhae</name>
    <dbReference type="NCBI Taxonomy" id="2603600"/>
    <lineage>
        <taxon>Bacteria</taxon>
        <taxon>Bacillati</taxon>
        <taxon>Actinomycetota</taxon>
        <taxon>Actinomycetes</taxon>
        <taxon>Streptosporangiales</taxon>
        <taxon>Streptosporangiaceae</taxon>
        <taxon>Nonomuraea</taxon>
    </lineage>
</organism>
<dbReference type="SUPFAM" id="SSF53822">
    <property type="entry name" value="Periplasmic binding protein-like I"/>
    <property type="match status" value="1"/>
</dbReference>
<evidence type="ECO:0000256" key="1">
    <source>
        <dbReference type="SAM" id="Phobius"/>
    </source>
</evidence>
<evidence type="ECO:0000313" key="2">
    <source>
        <dbReference type="EMBL" id="MFI6501923.1"/>
    </source>
</evidence>
<comment type="caution">
    <text evidence="2">The sequence shown here is derived from an EMBL/GenBank/DDBJ whole genome shotgun (WGS) entry which is preliminary data.</text>
</comment>
<dbReference type="PANTHER" id="PTHR47151">
    <property type="entry name" value="LEU/ILE/VAL-BINDING ABC TRANSPORTER SUBUNIT"/>
    <property type="match status" value="1"/>
</dbReference>
<dbReference type="EMBL" id="JBITGY010000009">
    <property type="protein sequence ID" value="MFI6501923.1"/>
    <property type="molecule type" value="Genomic_DNA"/>
</dbReference>
<dbReference type="Gene3D" id="3.40.50.2300">
    <property type="match status" value="2"/>
</dbReference>